<dbReference type="PANTHER" id="PTHR22946:SF8">
    <property type="entry name" value="ACETYL XYLAN ESTERASE DOMAIN-CONTAINING PROTEIN"/>
    <property type="match status" value="1"/>
</dbReference>
<gene>
    <name evidence="1" type="ORF">CAK95_04095</name>
</gene>
<protein>
    <submittedName>
        <fullName evidence="1">Uncharacterized protein</fullName>
    </submittedName>
</protein>
<evidence type="ECO:0000313" key="1">
    <source>
        <dbReference type="EMBL" id="ARP98360.1"/>
    </source>
</evidence>
<dbReference type="PANTHER" id="PTHR22946">
    <property type="entry name" value="DIENELACTONE HYDROLASE DOMAIN-CONTAINING PROTEIN-RELATED"/>
    <property type="match status" value="1"/>
</dbReference>
<accession>A0A1W6ZMK5</accession>
<dbReference type="InterPro" id="IPR022742">
    <property type="entry name" value="Hydrolase_4"/>
</dbReference>
<organism evidence="1 2">
    <name type="scientific">Pseudorhodoplanes sinuspersici</name>
    <dbReference type="NCBI Taxonomy" id="1235591"/>
    <lineage>
        <taxon>Bacteria</taxon>
        <taxon>Pseudomonadati</taxon>
        <taxon>Pseudomonadota</taxon>
        <taxon>Alphaproteobacteria</taxon>
        <taxon>Hyphomicrobiales</taxon>
        <taxon>Pseudorhodoplanes</taxon>
    </lineage>
</organism>
<dbReference type="InterPro" id="IPR029058">
    <property type="entry name" value="AB_hydrolase_fold"/>
</dbReference>
<dbReference type="SUPFAM" id="SSF53474">
    <property type="entry name" value="alpha/beta-Hydrolases"/>
    <property type="match status" value="1"/>
</dbReference>
<proteinExistence type="predicted"/>
<name>A0A1W6ZMK5_9HYPH</name>
<dbReference type="AlphaFoldDB" id="A0A1W6ZMK5"/>
<dbReference type="EMBL" id="CP021112">
    <property type="protein sequence ID" value="ARP98360.1"/>
    <property type="molecule type" value="Genomic_DNA"/>
</dbReference>
<dbReference type="Proteomes" id="UP000194137">
    <property type="component" value="Chromosome"/>
</dbReference>
<dbReference type="Gene3D" id="3.40.50.1820">
    <property type="entry name" value="alpha/beta hydrolase"/>
    <property type="match status" value="1"/>
</dbReference>
<keyword evidence="2" id="KW-1185">Reference proteome</keyword>
<dbReference type="STRING" id="1235591.CAK95_04095"/>
<evidence type="ECO:0000313" key="2">
    <source>
        <dbReference type="Proteomes" id="UP000194137"/>
    </source>
</evidence>
<dbReference type="KEGG" id="psin:CAK95_04095"/>
<dbReference type="Pfam" id="PF12146">
    <property type="entry name" value="Hydrolase_4"/>
    <property type="match status" value="1"/>
</dbReference>
<sequence length="393" mass="43187">MRIDSHRHRSTTVNCMRTFAGAFVFLVSLFAAYNAARAEAPADEFTIDRTFFRTTIDNRSVRLEGLVVKRTGSQERLPIALITHGKASNLGDMLESRAAHYTGVARDLARRGWLAVVVMRRGFGQSDGPMAAPVSCATTTFADRLAADADDLQATLDVVSKRPDADPERAIAIGVSAGGAAVTAFGARNPKNLRGVISISGGLRMPDCPKEDVLVNAYRTFGVSSRVPSLWIYARNDSFFGPALVERMQSAFLDGGGDVKLVMFEKFGTDGHALFATASGRLQWLMEMDAFLRFHNLPTTKRERIVELMKQLKMQEKSRGFLERYLAAPTYKAIAQTPDGKSYSTQYGANTIEAARKAVLNGCRERHKPVEPCRIVIENDTWIGESATGNDRP</sequence>
<reference evidence="1 2" key="1">
    <citation type="submission" date="2017-05" db="EMBL/GenBank/DDBJ databases">
        <title>Full genome sequence of Pseudorhodoplanes sinuspersici.</title>
        <authorList>
            <person name="Dastgheib S.M.M."/>
            <person name="Shavandi M."/>
            <person name="Tirandaz H."/>
        </authorList>
    </citation>
    <scope>NUCLEOTIDE SEQUENCE [LARGE SCALE GENOMIC DNA]</scope>
    <source>
        <strain evidence="1 2">RIPI110</strain>
    </source>
</reference>
<dbReference type="InterPro" id="IPR050261">
    <property type="entry name" value="FrsA_esterase"/>
</dbReference>